<keyword evidence="4" id="KW-0520">NAD</keyword>
<dbReference type="InterPro" id="IPR006140">
    <property type="entry name" value="D-isomer_DH_NAD-bd"/>
</dbReference>
<evidence type="ECO:0000256" key="5">
    <source>
        <dbReference type="RuleBase" id="RU003719"/>
    </source>
</evidence>
<evidence type="ECO:0000313" key="9">
    <source>
        <dbReference type="Proteomes" id="UP001257627"/>
    </source>
</evidence>
<dbReference type="EMBL" id="JARAKF010000001">
    <property type="protein sequence ID" value="MDU9000587.1"/>
    <property type="molecule type" value="Genomic_DNA"/>
</dbReference>
<dbReference type="PROSITE" id="PS00065">
    <property type="entry name" value="D_2_HYDROXYACID_DH_1"/>
    <property type="match status" value="1"/>
</dbReference>
<comment type="similarity">
    <text evidence="1 5">Belongs to the D-isomer specific 2-hydroxyacid dehydrogenase family.</text>
</comment>
<name>A0ABU3V365_9ACTN</name>
<dbReference type="InterPro" id="IPR029752">
    <property type="entry name" value="D-isomer_DH_CS1"/>
</dbReference>
<evidence type="ECO:0000256" key="4">
    <source>
        <dbReference type="ARBA" id="ARBA00023027"/>
    </source>
</evidence>
<protein>
    <submittedName>
        <fullName evidence="8">D-2-hydroxyacid dehydrogenase family protein</fullName>
    </submittedName>
</protein>
<dbReference type="Gene3D" id="3.40.50.720">
    <property type="entry name" value="NAD(P)-binding Rossmann-like Domain"/>
    <property type="match status" value="2"/>
</dbReference>
<organism evidence="8 9">
    <name type="scientific">Streptomyces mirabilis</name>
    <dbReference type="NCBI Taxonomy" id="68239"/>
    <lineage>
        <taxon>Bacteria</taxon>
        <taxon>Bacillati</taxon>
        <taxon>Actinomycetota</taxon>
        <taxon>Actinomycetes</taxon>
        <taxon>Kitasatosporales</taxon>
        <taxon>Streptomycetaceae</taxon>
        <taxon>Streptomyces</taxon>
    </lineage>
</organism>
<evidence type="ECO:0000256" key="1">
    <source>
        <dbReference type="ARBA" id="ARBA00005854"/>
    </source>
</evidence>
<keyword evidence="3 5" id="KW-0560">Oxidoreductase</keyword>
<sequence length="313" mass="33878">MRIAILDDYQGVALGLADWDSLHAEVHVFAEAFENEEAVVMALAEYEVVVAMRERTPFPPSTLKRLPRLKLLVTTGPVNAAIDLDAAHRLGITVCGTGYFSYPTVELTWGLILSAARLIPQQVDSVRRGGWQEGLGMSLRGATLGVLGLGRLGTAVAEIGRAFGMETIAWSKNLTPADAQAKGTTYVSRDELFTRSDVLSIHVVLSERTRGLVGERELGLMKSTAILVNTSRGPVVDEAALLRALVENGIGSAALDVFDREPLPADHPLRSLSNAVVTPHIGYVSRDLYEVFYRDAVEDIAAWNAGTPVRMLS</sequence>
<dbReference type="SUPFAM" id="SSF51735">
    <property type="entry name" value="NAD(P)-binding Rossmann-fold domains"/>
    <property type="match status" value="1"/>
</dbReference>
<keyword evidence="2" id="KW-0028">Amino-acid biosynthesis</keyword>
<dbReference type="PROSITE" id="PS00671">
    <property type="entry name" value="D_2_HYDROXYACID_DH_3"/>
    <property type="match status" value="1"/>
</dbReference>
<keyword evidence="9" id="KW-1185">Reference proteome</keyword>
<evidence type="ECO:0000259" key="7">
    <source>
        <dbReference type="Pfam" id="PF02826"/>
    </source>
</evidence>
<evidence type="ECO:0000256" key="2">
    <source>
        <dbReference type="ARBA" id="ARBA00022605"/>
    </source>
</evidence>
<evidence type="ECO:0000259" key="6">
    <source>
        <dbReference type="Pfam" id="PF00389"/>
    </source>
</evidence>
<dbReference type="CDD" id="cd12169">
    <property type="entry name" value="PGDH_like_1"/>
    <property type="match status" value="1"/>
</dbReference>
<dbReference type="SUPFAM" id="SSF52283">
    <property type="entry name" value="Formate/glycerate dehydrogenase catalytic domain-like"/>
    <property type="match status" value="1"/>
</dbReference>
<evidence type="ECO:0000313" key="8">
    <source>
        <dbReference type="EMBL" id="MDU9000587.1"/>
    </source>
</evidence>
<reference evidence="8 9" key="1">
    <citation type="submission" date="2023-02" db="EMBL/GenBank/DDBJ databases">
        <authorList>
            <person name="Maleckis M."/>
        </authorList>
    </citation>
    <scope>NUCLEOTIDE SEQUENCE [LARGE SCALE GENOMIC DNA]</scope>
    <source>
        <strain evidence="8 9">P8-A2</strain>
    </source>
</reference>
<dbReference type="InterPro" id="IPR029753">
    <property type="entry name" value="D-isomer_DH_CS"/>
</dbReference>
<dbReference type="RefSeq" id="WP_316737278.1">
    <property type="nucleotide sequence ID" value="NZ_JARAKF010000001.1"/>
</dbReference>
<dbReference type="Pfam" id="PF00389">
    <property type="entry name" value="2-Hacid_dh"/>
    <property type="match status" value="1"/>
</dbReference>
<proteinExistence type="inferred from homology"/>
<gene>
    <name evidence="8" type="ORF">PU648_51450</name>
</gene>
<dbReference type="PANTHER" id="PTHR42789">
    <property type="entry name" value="D-ISOMER SPECIFIC 2-HYDROXYACID DEHYDROGENASE FAMILY PROTEIN (AFU_ORTHOLOGUE AFUA_6G10090)"/>
    <property type="match status" value="1"/>
</dbReference>
<dbReference type="InterPro" id="IPR006139">
    <property type="entry name" value="D-isomer_2_OHA_DH_cat_dom"/>
</dbReference>
<accession>A0ABU3V365</accession>
<dbReference type="InterPro" id="IPR036291">
    <property type="entry name" value="NAD(P)-bd_dom_sf"/>
</dbReference>
<feature type="domain" description="D-isomer specific 2-hydroxyacid dehydrogenase catalytic" evidence="6">
    <location>
        <begin position="19"/>
        <end position="308"/>
    </location>
</feature>
<dbReference type="Pfam" id="PF02826">
    <property type="entry name" value="2-Hacid_dh_C"/>
    <property type="match status" value="1"/>
</dbReference>
<evidence type="ECO:0000256" key="3">
    <source>
        <dbReference type="ARBA" id="ARBA00023002"/>
    </source>
</evidence>
<dbReference type="PANTHER" id="PTHR42789:SF1">
    <property type="entry name" value="D-ISOMER SPECIFIC 2-HYDROXYACID DEHYDROGENASE FAMILY PROTEIN (AFU_ORTHOLOGUE AFUA_6G10090)"/>
    <property type="match status" value="1"/>
</dbReference>
<dbReference type="Proteomes" id="UP001257627">
    <property type="component" value="Unassembled WGS sequence"/>
</dbReference>
<dbReference type="InterPro" id="IPR050857">
    <property type="entry name" value="D-2-hydroxyacid_DH"/>
</dbReference>
<comment type="caution">
    <text evidence="8">The sequence shown here is derived from an EMBL/GenBank/DDBJ whole genome shotgun (WGS) entry which is preliminary data.</text>
</comment>
<feature type="domain" description="D-isomer specific 2-hydroxyacid dehydrogenase NAD-binding" evidence="7">
    <location>
        <begin position="110"/>
        <end position="282"/>
    </location>
</feature>